<dbReference type="InterPro" id="IPR035979">
    <property type="entry name" value="RBD_domain_sf"/>
</dbReference>
<dbReference type="GO" id="GO:0003723">
    <property type="term" value="F:RNA binding"/>
    <property type="evidence" value="ECO:0007669"/>
    <property type="project" value="UniProtKB-UniRule"/>
</dbReference>
<feature type="compositionally biased region" description="Polar residues" evidence="3">
    <location>
        <begin position="70"/>
        <end position="85"/>
    </location>
</feature>
<feature type="compositionally biased region" description="Basic and acidic residues" evidence="3">
    <location>
        <begin position="347"/>
        <end position="357"/>
    </location>
</feature>
<evidence type="ECO:0000256" key="1">
    <source>
        <dbReference type="ARBA" id="ARBA00022884"/>
    </source>
</evidence>
<gene>
    <name evidence="5" type="ORF">BS47DRAFT_1332981</name>
</gene>
<keyword evidence="6" id="KW-1185">Reference proteome</keyword>
<feature type="compositionally biased region" description="Pro residues" evidence="3">
    <location>
        <begin position="511"/>
        <end position="520"/>
    </location>
</feature>
<feature type="domain" description="RRM" evidence="4">
    <location>
        <begin position="160"/>
        <end position="236"/>
    </location>
</feature>
<feature type="region of interest" description="Disordered" evidence="3">
    <location>
        <begin position="335"/>
        <end position="595"/>
    </location>
</feature>
<evidence type="ECO:0000259" key="4">
    <source>
        <dbReference type="PROSITE" id="PS50102"/>
    </source>
</evidence>
<feature type="compositionally biased region" description="Gly residues" evidence="3">
    <location>
        <begin position="408"/>
        <end position="419"/>
    </location>
</feature>
<name>A0A9P6AND8_9AGAM</name>
<comment type="caution">
    <text evidence="5">The sequence shown here is derived from an EMBL/GenBank/DDBJ whole genome shotgun (WGS) entry which is preliminary data.</text>
</comment>
<evidence type="ECO:0000313" key="6">
    <source>
        <dbReference type="Proteomes" id="UP000886523"/>
    </source>
</evidence>
<evidence type="ECO:0000256" key="3">
    <source>
        <dbReference type="SAM" id="MobiDB-lite"/>
    </source>
</evidence>
<organism evidence="5 6">
    <name type="scientific">Hydnum rufescens UP504</name>
    <dbReference type="NCBI Taxonomy" id="1448309"/>
    <lineage>
        <taxon>Eukaryota</taxon>
        <taxon>Fungi</taxon>
        <taxon>Dikarya</taxon>
        <taxon>Basidiomycota</taxon>
        <taxon>Agaricomycotina</taxon>
        <taxon>Agaricomycetes</taxon>
        <taxon>Cantharellales</taxon>
        <taxon>Hydnaceae</taxon>
        <taxon>Hydnum</taxon>
    </lineage>
</organism>
<feature type="compositionally biased region" description="Gly residues" evidence="3">
    <location>
        <begin position="33"/>
        <end position="56"/>
    </location>
</feature>
<dbReference type="SMART" id="SM00360">
    <property type="entry name" value="RRM"/>
    <property type="match status" value="2"/>
</dbReference>
<dbReference type="PANTHER" id="PTHR23189">
    <property type="entry name" value="RNA RECOGNITION MOTIF-CONTAINING"/>
    <property type="match status" value="1"/>
</dbReference>
<feature type="compositionally biased region" description="Gly residues" evidence="3">
    <location>
        <begin position="360"/>
        <end position="372"/>
    </location>
</feature>
<dbReference type="CDD" id="cd12276">
    <property type="entry name" value="RRM2_MEI2_EAR1_like"/>
    <property type="match status" value="1"/>
</dbReference>
<sequence>MHRHHPYGGTGYDERRRSSSPGPRFPRAERGFGYRGGGRGAGRGRGRGGGSYGGFDSGAPPPFDPYDQSGYDSNAQYNGANQPYSYNAAPPGQTASFGRGNGGFGQPSAPHGGNSSYDDDWSEGTLNISRRPPIPRRRERDDKVHDAIIEERINRERPCRTLFVRNIKASCYESDSAAIRRQFEDHGQIKTFFDLIHTRGMVFVTYYDLRSAQAARDRLQGTEVAGRPIDVHYSLPRGDEQAQRCDRDKNQGTLLVTLRNSNSPMDENEVRRKFQQFGDVKQIRFVPGRPDQRFVEMYDTRATEQAFDTLRHQGLQDGVMDLEFAWDFLDEAVPDTSIPHRGGFSRSSDDGYRERAPRGPGRGRGGRGGRGGSYDDYDRRDRDSYRGGRDSRGGDGWDEDRGYASSRGGRGYRGGGPSGSGTAPIPPVDDRLEQARKVQQLLAALKNPQESAAPAPGPPRTSFNSSSTPSNPAFSNPPPPPPGPPGWSTGQTHFPPPGGLPPASAYNPQVAPSPPAPQQPAPSLAGLPPAVLALLQQHQQAQSQPSQGHTPPLGYYGSQQTSQQTQGQQPASYQTAASSAATTGSQGAATPGLQNPQAMQQLLALLAAQQQQKR</sequence>
<dbReference type="PROSITE" id="PS50102">
    <property type="entry name" value="RRM"/>
    <property type="match status" value="1"/>
</dbReference>
<dbReference type="AlphaFoldDB" id="A0A9P6AND8"/>
<evidence type="ECO:0000256" key="2">
    <source>
        <dbReference type="PROSITE-ProRule" id="PRU00176"/>
    </source>
</evidence>
<feature type="compositionally biased region" description="Low complexity" evidence="3">
    <location>
        <begin position="460"/>
        <end position="474"/>
    </location>
</feature>
<feature type="compositionally biased region" description="Pro residues" evidence="3">
    <location>
        <begin position="475"/>
        <end position="485"/>
    </location>
</feature>
<dbReference type="SUPFAM" id="SSF54928">
    <property type="entry name" value="RNA-binding domain, RBD"/>
    <property type="match status" value="1"/>
</dbReference>
<dbReference type="InterPro" id="IPR000504">
    <property type="entry name" value="RRM_dom"/>
</dbReference>
<protein>
    <recommendedName>
        <fullName evidence="4">RRM domain-containing protein</fullName>
    </recommendedName>
</protein>
<accession>A0A9P6AND8</accession>
<feature type="compositionally biased region" description="Basic and acidic residues" evidence="3">
    <location>
        <begin position="376"/>
        <end position="402"/>
    </location>
</feature>
<dbReference type="InterPro" id="IPR012677">
    <property type="entry name" value="Nucleotide-bd_a/b_plait_sf"/>
</dbReference>
<dbReference type="Pfam" id="PF00076">
    <property type="entry name" value="RRM_1"/>
    <property type="match status" value="1"/>
</dbReference>
<dbReference type="Gene3D" id="3.30.70.330">
    <property type="match status" value="2"/>
</dbReference>
<evidence type="ECO:0000313" key="5">
    <source>
        <dbReference type="EMBL" id="KAF9507976.1"/>
    </source>
</evidence>
<dbReference type="OrthoDB" id="439808at2759"/>
<dbReference type="EMBL" id="MU129068">
    <property type="protein sequence ID" value="KAF9507976.1"/>
    <property type="molecule type" value="Genomic_DNA"/>
</dbReference>
<dbReference type="Proteomes" id="UP000886523">
    <property type="component" value="Unassembled WGS sequence"/>
</dbReference>
<feature type="compositionally biased region" description="Low complexity" evidence="3">
    <location>
        <begin position="521"/>
        <end position="595"/>
    </location>
</feature>
<proteinExistence type="predicted"/>
<keyword evidence="1 2" id="KW-0694">RNA-binding</keyword>
<reference evidence="5" key="1">
    <citation type="journal article" date="2020" name="Nat. Commun.">
        <title>Large-scale genome sequencing of mycorrhizal fungi provides insights into the early evolution of symbiotic traits.</title>
        <authorList>
            <person name="Miyauchi S."/>
            <person name="Kiss E."/>
            <person name="Kuo A."/>
            <person name="Drula E."/>
            <person name="Kohler A."/>
            <person name="Sanchez-Garcia M."/>
            <person name="Morin E."/>
            <person name="Andreopoulos B."/>
            <person name="Barry K.W."/>
            <person name="Bonito G."/>
            <person name="Buee M."/>
            <person name="Carver A."/>
            <person name="Chen C."/>
            <person name="Cichocki N."/>
            <person name="Clum A."/>
            <person name="Culley D."/>
            <person name="Crous P.W."/>
            <person name="Fauchery L."/>
            <person name="Girlanda M."/>
            <person name="Hayes R.D."/>
            <person name="Keri Z."/>
            <person name="LaButti K."/>
            <person name="Lipzen A."/>
            <person name="Lombard V."/>
            <person name="Magnuson J."/>
            <person name="Maillard F."/>
            <person name="Murat C."/>
            <person name="Nolan M."/>
            <person name="Ohm R.A."/>
            <person name="Pangilinan J."/>
            <person name="Pereira M.F."/>
            <person name="Perotto S."/>
            <person name="Peter M."/>
            <person name="Pfister S."/>
            <person name="Riley R."/>
            <person name="Sitrit Y."/>
            <person name="Stielow J.B."/>
            <person name="Szollosi G."/>
            <person name="Zifcakova L."/>
            <person name="Stursova M."/>
            <person name="Spatafora J.W."/>
            <person name="Tedersoo L."/>
            <person name="Vaario L.M."/>
            <person name="Yamada A."/>
            <person name="Yan M."/>
            <person name="Wang P."/>
            <person name="Xu J."/>
            <person name="Bruns T."/>
            <person name="Baldrian P."/>
            <person name="Vilgalys R."/>
            <person name="Dunand C."/>
            <person name="Henrissat B."/>
            <person name="Grigoriev I.V."/>
            <person name="Hibbett D."/>
            <person name="Nagy L.G."/>
            <person name="Martin F.M."/>
        </authorList>
    </citation>
    <scope>NUCLEOTIDE SEQUENCE</scope>
    <source>
        <strain evidence="5">UP504</strain>
    </source>
</reference>
<feature type="region of interest" description="Disordered" evidence="3">
    <location>
        <begin position="1"/>
        <end position="139"/>
    </location>
</feature>